<evidence type="ECO:0008006" key="3">
    <source>
        <dbReference type="Google" id="ProtNLM"/>
    </source>
</evidence>
<dbReference type="Gene3D" id="3.30.420.10">
    <property type="entry name" value="Ribonuclease H-like superfamily/Ribonuclease H"/>
    <property type="match status" value="1"/>
</dbReference>
<evidence type="ECO:0000313" key="1">
    <source>
        <dbReference type="EMBL" id="KAJ8948184.1"/>
    </source>
</evidence>
<gene>
    <name evidence="1" type="ORF">NQ318_010457</name>
</gene>
<name>A0AAV8YA84_9CUCU</name>
<organism evidence="1 2">
    <name type="scientific">Aromia moschata</name>
    <dbReference type="NCBI Taxonomy" id="1265417"/>
    <lineage>
        <taxon>Eukaryota</taxon>
        <taxon>Metazoa</taxon>
        <taxon>Ecdysozoa</taxon>
        <taxon>Arthropoda</taxon>
        <taxon>Hexapoda</taxon>
        <taxon>Insecta</taxon>
        <taxon>Pterygota</taxon>
        <taxon>Neoptera</taxon>
        <taxon>Endopterygota</taxon>
        <taxon>Coleoptera</taxon>
        <taxon>Polyphaga</taxon>
        <taxon>Cucujiformia</taxon>
        <taxon>Chrysomeloidea</taxon>
        <taxon>Cerambycidae</taxon>
        <taxon>Cerambycinae</taxon>
        <taxon>Callichromatini</taxon>
        <taxon>Aromia</taxon>
    </lineage>
</organism>
<dbReference type="PANTHER" id="PTHR47326:SF1">
    <property type="entry name" value="HTH PSQ-TYPE DOMAIN-CONTAINING PROTEIN"/>
    <property type="match status" value="1"/>
</dbReference>
<reference evidence="1" key="1">
    <citation type="journal article" date="2023" name="Insect Mol. Biol.">
        <title>Genome sequencing provides insights into the evolution of gene families encoding plant cell wall-degrading enzymes in longhorned beetles.</title>
        <authorList>
            <person name="Shin N.R."/>
            <person name="Okamura Y."/>
            <person name="Kirsch R."/>
            <person name="Pauchet Y."/>
        </authorList>
    </citation>
    <scope>NUCLEOTIDE SEQUENCE</scope>
    <source>
        <strain evidence="1">AMC_N1</strain>
    </source>
</reference>
<dbReference type="EMBL" id="JAPWTK010000142">
    <property type="protein sequence ID" value="KAJ8948184.1"/>
    <property type="molecule type" value="Genomic_DNA"/>
</dbReference>
<evidence type="ECO:0000313" key="2">
    <source>
        <dbReference type="Proteomes" id="UP001162162"/>
    </source>
</evidence>
<dbReference type="GO" id="GO:0003676">
    <property type="term" value="F:nucleic acid binding"/>
    <property type="evidence" value="ECO:0007669"/>
    <property type="project" value="InterPro"/>
</dbReference>
<dbReference type="Proteomes" id="UP001162162">
    <property type="component" value="Unassembled WGS sequence"/>
</dbReference>
<accession>A0AAV8YA84</accession>
<comment type="caution">
    <text evidence="1">The sequence shown here is derived from an EMBL/GenBank/DDBJ whole genome shotgun (WGS) entry which is preliminary data.</text>
</comment>
<protein>
    <recommendedName>
        <fullName evidence="3">Transposase</fullName>
    </recommendedName>
</protein>
<sequence>MHTPQLVENILNAVHDTLSTRTRRLSTQLNASKTITAQPNSVDRSHPYHLQKVHELIPEDFPRRMQFARWLLDQQRNNVNIISNIFFTDEASFTKNGITNLHNAHAWADEKPHTTVVSHYRHQFQSINIWAGIIGKFLIGPFVLPERLNGQLYLEFLQNDFPDFIEDLPLETRRNMYFIHDGSPTHYSVGVREHLNNIYPNRCIGRGGHIAWPPRSPDLTPLDFL</sequence>
<keyword evidence="2" id="KW-1185">Reference proteome</keyword>
<dbReference type="AlphaFoldDB" id="A0AAV8YA84"/>
<proteinExistence type="predicted"/>
<dbReference type="InterPro" id="IPR036397">
    <property type="entry name" value="RNaseH_sf"/>
</dbReference>
<dbReference type="PANTHER" id="PTHR47326">
    <property type="entry name" value="TRANSPOSABLE ELEMENT TC3 TRANSPOSASE-LIKE PROTEIN"/>
    <property type="match status" value="1"/>
</dbReference>